<evidence type="ECO:0000313" key="1">
    <source>
        <dbReference type="EMBL" id="KNC84033.1"/>
    </source>
</evidence>
<dbReference type="GeneID" id="25904247"/>
<proteinExistence type="predicted"/>
<organism evidence="1 2">
    <name type="scientific">Sphaeroforma arctica JP610</name>
    <dbReference type="NCBI Taxonomy" id="667725"/>
    <lineage>
        <taxon>Eukaryota</taxon>
        <taxon>Ichthyosporea</taxon>
        <taxon>Ichthyophonida</taxon>
        <taxon>Sphaeroforma</taxon>
    </lineage>
</organism>
<name>A0A0L0G730_9EUKA</name>
<sequence length="138" mass="16141">MYDKGLTDRYELEMNDVCVITPRKKQNNQIVFERRRMVADRNVARERCNIERTMEELENYSAFDTEQRYITASELVLADKEAQCVRGFVNFKPRSHNWLISMTRRDKDLEKCFGVNRVTSTDGTAVDNVGGIDSMVEF</sequence>
<accession>A0A0L0G730</accession>
<dbReference type="EMBL" id="KQ241793">
    <property type="protein sequence ID" value="KNC84033.1"/>
    <property type="molecule type" value="Genomic_DNA"/>
</dbReference>
<protein>
    <submittedName>
        <fullName evidence="1">Uncharacterized protein</fullName>
    </submittedName>
</protein>
<dbReference type="AlphaFoldDB" id="A0A0L0G730"/>
<dbReference type="Proteomes" id="UP000054560">
    <property type="component" value="Unassembled WGS sequence"/>
</dbReference>
<evidence type="ECO:0000313" key="2">
    <source>
        <dbReference type="Proteomes" id="UP000054560"/>
    </source>
</evidence>
<reference evidence="1 2" key="1">
    <citation type="submission" date="2011-02" db="EMBL/GenBank/DDBJ databases">
        <title>The Genome Sequence of Sphaeroforma arctica JP610.</title>
        <authorList>
            <consortium name="The Broad Institute Genome Sequencing Platform"/>
            <person name="Russ C."/>
            <person name="Cuomo C."/>
            <person name="Young S.K."/>
            <person name="Zeng Q."/>
            <person name="Gargeya S."/>
            <person name="Alvarado L."/>
            <person name="Berlin A."/>
            <person name="Chapman S.B."/>
            <person name="Chen Z."/>
            <person name="Freedman E."/>
            <person name="Gellesch M."/>
            <person name="Goldberg J."/>
            <person name="Griggs A."/>
            <person name="Gujja S."/>
            <person name="Heilman E."/>
            <person name="Heiman D."/>
            <person name="Howarth C."/>
            <person name="Mehta T."/>
            <person name="Neiman D."/>
            <person name="Pearson M."/>
            <person name="Roberts A."/>
            <person name="Saif S."/>
            <person name="Shea T."/>
            <person name="Shenoy N."/>
            <person name="Sisk P."/>
            <person name="Stolte C."/>
            <person name="Sykes S."/>
            <person name="White J."/>
            <person name="Yandava C."/>
            <person name="Burger G."/>
            <person name="Gray M.W."/>
            <person name="Holland P.W.H."/>
            <person name="King N."/>
            <person name="Lang F.B.F."/>
            <person name="Roger A.J."/>
            <person name="Ruiz-Trillo I."/>
            <person name="Haas B."/>
            <person name="Nusbaum C."/>
            <person name="Birren B."/>
        </authorList>
    </citation>
    <scope>NUCLEOTIDE SEQUENCE [LARGE SCALE GENOMIC DNA]</scope>
    <source>
        <strain evidence="1 2">JP610</strain>
    </source>
</reference>
<gene>
    <name evidence="1" type="ORF">SARC_03743</name>
</gene>
<dbReference type="RefSeq" id="XP_014157935.1">
    <property type="nucleotide sequence ID" value="XM_014302460.1"/>
</dbReference>
<keyword evidence="2" id="KW-1185">Reference proteome</keyword>